<dbReference type="AlphaFoldDB" id="A0A377YX94"/>
<sequence length="91" mass="10079">MRPLAESGIELRGEVPLLRRALALQLRESGVHLVNLLIELVQAILGFAQFAGRGGDRLFLRFELASRLARCCCCCLIARCLAAMSAWMDFS</sequence>
<evidence type="ECO:0000313" key="2">
    <source>
        <dbReference type="Proteomes" id="UP000254487"/>
    </source>
</evidence>
<dbReference type="Proteomes" id="UP000254487">
    <property type="component" value="Unassembled WGS sequence"/>
</dbReference>
<organism evidence="1 2">
    <name type="scientific">Klebsiella pneumoniae subsp. ozaenae</name>
    <dbReference type="NCBI Taxonomy" id="574"/>
    <lineage>
        <taxon>Bacteria</taxon>
        <taxon>Pseudomonadati</taxon>
        <taxon>Pseudomonadota</taxon>
        <taxon>Gammaproteobacteria</taxon>
        <taxon>Enterobacterales</taxon>
        <taxon>Enterobacteriaceae</taxon>
        <taxon>Klebsiella/Raoultella group</taxon>
        <taxon>Klebsiella</taxon>
        <taxon>Klebsiella pneumoniae complex</taxon>
    </lineage>
</organism>
<name>A0A377YX94_KLEPO</name>
<reference evidence="1 2" key="1">
    <citation type="submission" date="2018-06" db="EMBL/GenBank/DDBJ databases">
        <authorList>
            <consortium name="Pathogen Informatics"/>
            <person name="Doyle S."/>
        </authorList>
    </citation>
    <scope>NUCLEOTIDE SEQUENCE [LARGE SCALE GENOMIC DNA]</scope>
    <source>
        <strain evidence="1 2">NCTC10313</strain>
    </source>
</reference>
<dbReference type="EMBL" id="UGLW01000003">
    <property type="protein sequence ID" value="STU54973.1"/>
    <property type="molecule type" value="Genomic_DNA"/>
</dbReference>
<evidence type="ECO:0000313" key="1">
    <source>
        <dbReference type="EMBL" id="STU54973.1"/>
    </source>
</evidence>
<protein>
    <submittedName>
        <fullName evidence="1">Uncharacterized protein</fullName>
    </submittedName>
</protein>
<proteinExistence type="predicted"/>
<gene>
    <name evidence="1" type="ORF">NCTC10313_00431</name>
</gene>
<accession>A0A377YX94</accession>